<protein>
    <recommendedName>
        <fullName evidence="8">Probable membrane transporter protein</fullName>
    </recommendedName>
</protein>
<evidence type="ECO:0000256" key="8">
    <source>
        <dbReference type="RuleBase" id="RU363041"/>
    </source>
</evidence>
<proteinExistence type="inferred from homology"/>
<reference evidence="9 10" key="1">
    <citation type="submission" date="2020-08" db="EMBL/GenBank/DDBJ databases">
        <title>Genomic Encyclopedia of Type Strains, Phase IV (KMG-IV): sequencing the most valuable type-strain genomes for metagenomic binning, comparative biology and taxonomic classification.</title>
        <authorList>
            <person name="Goeker M."/>
        </authorList>
    </citation>
    <scope>NUCLEOTIDE SEQUENCE [LARGE SCALE GENOMIC DNA]</scope>
    <source>
        <strain evidence="9 10">DSM 21793</strain>
    </source>
</reference>
<dbReference type="InterPro" id="IPR002781">
    <property type="entry name" value="TM_pro_TauE-like"/>
</dbReference>
<keyword evidence="5 8" id="KW-0812">Transmembrane</keyword>
<evidence type="ECO:0000256" key="4">
    <source>
        <dbReference type="ARBA" id="ARBA00022475"/>
    </source>
</evidence>
<feature type="transmembrane region" description="Helical" evidence="8">
    <location>
        <begin position="227"/>
        <end position="245"/>
    </location>
</feature>
<evidence type="ECO:0000313" key="9">
    <source>
        <dbReference type="EMBL" id="MBB3891005.1"/>
    </source>
</evidence>
<feature type="transmembrane region" description="Helical" evidence="8">
    <location>
        <begin position="203"/>
        <end position="221"/>
    </location>
</feature>
<dbReference type="RefSeq" id="WP_183771534.1">
    <property type="nucleotide sequence ID" value="NZ_JACIDK010000002.1"/>
</dbReference>
<dbReference type="Proteomes" id="UP000530564">
    <property type="component" value="Unassembled WGS sequence"/>
</dbReference>
<evidence type="ECO:0000256" key="6">
    <source>
        <dbReference type="ARBA" id="ARBA00022989"/>
    </source>
</evidence>
<feature type="transmembrane region" description="Helical" evidence="8">
    <location>
        <begin position="73"/>
        <end position="93"/>
    </location>
</feature>
<dbReference type="EMBL" id="JACIDK010000002">
    <property type="protein sequence ID" value="MBB3891005.1"/>
    <property type="molecule type" value="Genomic_DNA"/>
</dbReference>
<comment type="similarity">
    <text evidence="2 8">Belongs to the 4-toluene sulfonate uptake permease (TSUP) (TC 2.A.102) family.</text>
</comment>
<dbReference type="InterPro" id="IPR052017">
    <property type="entry name" value="TSUP"/>
</dbReference>
<dbReference type="Pfam" id="PF01925">
    <property type="entry name" value="TauE"/>
    <property type="match status" value="1"/>
</dbReference>
<sequence>MDSEILLLGAGLLAGAMNALAGGGSFVTLPALIAAGVPSVAANASSTVALYPGGLASAWVYRQGLTEVCGVPIKPMLSVTLAGGLAGSLLLLWTPSSTFDVILPWLLLTATLALAFGPRIAPWLQRRAQIGPGPTLVLQFALGIYGGYFGGAVGLMMMAAWSLLAGVDLKQLNPPRTLMVSAANTIAVICFVIAGAVRWPETLLVGLGAIVGGYLGAHVGRRLDPRVVRAATIALSVVMTAVFFVRAARG</sequence>
<gene>
    <name evidence="9" type="ORF">GGQ61_001722</name>
</gene>
<evidence type="ECO:0000313" key="10">
    <source>
        <dbReference type="Proteomes" id="UP000530564"/>
    </source>
</evidence>
<dbReference type="PANTHER" id="PTHR30269:SF0">
    <property type="entry name" value="MEMBRANE TRANSPORTER PROTEIN YFCA-RELATED"/>
    <property type="match status" value="1"/>
</dbReference>
<comment type="caution">
    <text evidence="9">The sequence shown here is derived from an EMBL/GenBank/DDBJ whole genome shotgun (WGS) entry which is preliminary data.</text>
</comment>
<feature type="transmembrane region" description="Helical" evidence="8">
    <location>
        <begin position="44"/>
        <end position="61"/>
    </location>
</feature>
<evidence type="ECO:0000256" key="7">
    <source>
        <dbReference type="ARBA" id="ARBA00023136"/>
    </source>
</evidence>
<keyword evidence="6 8" id="KW-1133">Transmembrane helix</keyword>
<keyword evidence="10" id="KW-1185">Reference proteome</keyword>
<keyword evidence="7 8" id="KW-0472">Membrane</keyword>
<organism evidence="9 10">
    <name type="scientific">Phenylobacterium haematophilum</name>
    <dbReference type="NCBI Taxonomy" id="98513"/>
    <lineage>
        <taxon>Bacteria</taxon>
        <taxon>Pseudomonadati</taxon>
        <taxon>Pseudomonadota</taxon>
        <taxon>Alphaproteobacteria</taxon>
        <taxon>Caulobacterales</taxon>
        <taxon>Caulobacteraceae</taxon>
        <taxon>Phenylobacterium</taxon>
    </lineage>
</organism>
<keyword evidence="4 8" id="KW-1003">Cell membrane</keyword>
<evidence type="ECO:0000256" key="5">
    <source>
        <dbReference type="ARBA" id="ARBA00022692"/>
    </source>
</evidence>
<comment type="subcellular location">
    <subcellularLocation>
        <location evidence="1 8">Cell membrane</location>
        <topology evidence="1 8">Multi-pass membrane protein</topology>
    </subcellularLocation>
</comment>
<name>A0A839ZWV5_9CAUL</name>
<feature type="transmembrane region" description="Helical" evidence="8">
    <location>
        <begin position="136"/>
        <end position="164"/>
    </location>
</feature>
<dbReference type="AlphaFoldDB" id="A0A839ZWV5"/>
<keyword evidence="3" id="KW-0813">Transport</keyword>
<accession>A0A839ZWV5</accession>
<feature type="transmembrane region" description="Helical" evidence="8">
    <location>
        <begin position="105"/>
        <end position="124"/>
    </location>
</feature>
<evidence type="ECO:0000256" key="2">
    <source>
        <dbReference type="ARBA" id="ARBA00009142"/>
    </source>
</evidence>
<feature type="transmembrane region" description="Helical" evidence="8">
    <location>
        <begin position="176"/>
        <end position="196"/>
    </location>
</feature>
<evidence type="ECO:0000256" key="1">
    <source>
        <dbReference type="ARBA" id="ARBA00004651"/>
    </source>
</evidence>
<dbReference type="PANTHER" id="PTHR30269">
    <property type="entry name" value="TRANSMEMBRANE PROTEIN YFCA"/>
    <property type="match status" value="1"/>
</dbReference>
<evidence type="ECO:0000256" key="3">
    <source>
        <dbReference type="ARBA" id="ARBA00022448"/>
    </source>
</evidence>
<dbReference type="GO" id="GO:0005886">
    <property type="term" value="C:plasma membrane"/>
    <property type="evidence" value="ECO:0007669"/>
    <property type="project" value="UniProtKB-SubCell"/>
</dbReference>